<name>A0A5J6PTX8_9NEIS</name>
<evidence type="ECO:0000313" key="2">
    <source>
        <dbReference type="Proteomes" id="UP000325713"/>
    </source>
</evidence>
<protein>
    <submittedName>
        <fullName evidence="1">Uncharacterized protein</fullName>
    </submittedName>
</protein>
<organism evidence="1 2">
    <name type="scientific">Neisseria zalophi</name>
    <dbReference type="NCBI Taxonomy" id="640030"/>
    <lineage>
        <taxon>Bacteria</taxon>
        <taxon>Pseudomonadati</taxon>
        <taxon>Pseudomonadota</taxon>
        <taxon>Betaproteobacteria</taxon>
        <taxon>Neisseriales</taxon>
        <taxon>Neisseriaceae</taxon>
        <taxon>Neisseria</taxon>
    </lineage>
</organism>
<evidence type="ECO:0000313" key="1">
    <source>
        <dbReference type="EMBL" id="QEY26168.1"/>
    </source>
</evidence>
<dbReference type="Proteomes" id="UP000325713">
    <property type="component" value="Chromosome"/>
</dbReference>
<dbReference type="RefSeq" id="WP_151051216.1">
    <property type="nucleotide sequence ID" value="NZ_CP031700.1"/>
</dbReference>
<gene>
    <name evidence="1" type="ORF">D0T92_06260</name>
</gene>
<accession>A0A5J6PTX8</accession>
<dbReference type="KEGG" id="nzl:D0T92_06260"/>
<dbReference type="AlphaFoldDB" id="A0A5J6PTX8"/>
<reference evidence="1 2" key="1">
    <citation type="submission" date="2018-08" db="EMBL/GenBank/DDBJ databases">
        <title>Neisseria zalophi ATCC BAA-2455 complete genome.</title>
        <authorList>
            <person name="Veseli I.A."/>
            <person name="Buttler R."/>
            <person name="Mascarenhas dos Santos A.C."/>
            <person name="Pombert J.-F."/>
        </authorList>
    </citation>
    <scope>NUCLEOTIDE SEQUENCE [LARGE SCALE GENOMIC DNA]</scope>
    <source>
        <strain evidence="1 2">ATCC BAA-2455</strain>
    </source>
</reference>
<dbReference type="EMBL" id="CP031700">
    <property type="protein sequence ID" value="QEY26168.1"/>
    <property type="molecule type" value="Genomic_DNA"/>
</dbReference>
<dbReference type="OrthoDB" id="9774675at2"/>
<proteinExistence type="predicted"/>
<keyword evidence="2" id="KW-1185">Reference proteome</keyword>
<sequence>MKTLNKEIWNLMNSYSLRLKKNFEIYSVLPFREEEKSYINNIEYCNQGISIILKEELLNEKDIDLFDITLEYKKHEKNKIYIHEIGILSSDGVVYLEFSELIVLEKEFLRFISLFLDEAIRLYEKNVYLYLKSSLIN</sequence>